<sequence>MDQRNMTITINDVALRNVSELEGRRMKANDVKHRKEALFHCCEIVLGKLLGTGAFCEVHELEDVRLLNVKELPGCIHSKCRIIDEENERRKREHLRLACHDAKGKLRYVVKHLRPDLAADRGMKVFSRAAVDCLRELNILSRLCHKNVVRVRGSALSGRNVINKSDNSNKDFMKIASQNDPKAFFIVLERVEETLSQRIRQWRLSEKPKAIDSSISDADTMLPLFYPDKLRFGLHIASAIDHVHSHGMIFRDLKPDNVGIASGGIAKLFDFGLCRSMPLEDDKTLSYKNNAKREPVYRMSTVGTRRYMSPEMISGDGYNQKTDCYSWSMVFYEMLSLQKPYARYNREAHKVFVCDNHGRPCVSAGNVPWSSRDLLERTWAHDISDRPCMKAVCKELELMIDTVEKQALPLVERSLRAVFEMAKLLAFDENEAVPCLGSTTCPFNDDDQHPGKRYSSHSPQKSSGTETSISVPDLSIVAAE</sequence>
<organism evidence="3 4">
    <name type="scientific">Pseudo-nitzschia multistriata</name>
    <dbReference type="NCBI Taxonomy" id="183589"/>
    <lineage>
        <taxon>Eukaryota</taxon>
        <taxon>Sar</taxon>
        <taxon>Stramenopiles</taxon>
        <taxon>Ochrophyta</taxon>
        <taxon>Bacillariophyta</taxon>
        <taxon>Bacillariophyceae</taxon>
        <taxon>Bacillariophycidae</taxon>
        <taxon>Bacillariales</taxon>
        <taxon>Bacillariaceae</taxon>
        <taxon>Pseudo-nitzschia</taxon>
    </lineage>
</organism>
<feature type="domain" description="Protein kinase" evidence="2">
    <location>
        <begin position="44"/>
        <end position="399"/>
    </location>
</feature>
<feature type="region of interest" description="Disordered" evidence="1">
    <location>
        <begin position="444"/>
        <end position="480"/>
    </location>
</feature>
<protein>
    <recommendedName>
        <fullName evidence="2">Protein kinase domain-containing protein</fullName>
    </recommendedName>
</protein>
<keyword evidence="4" id="KW-1185">Reference proteome</keyword>
<dbReference type="OrthoDB" id="48004at2759"/>
<dbReference type="GO" id="GO:0005524">
    <property type="term" value="F:ATP binding"/>
    <property type="evidence" value="ECO:0007669"/>
    <property type="project" value="InterPro"/>
</dbReference>
<dbReference type="SUPFAM" id="SSF56112">
    <property type="entry name" value="Protein kinase-like (PK-like)"/>
    <property type="match status" value="1"/>
</dbReference>
<dbReference type="AlphaFoldDB" id="A0A448ZMC4"/>
<evidence type="ECO:0000313" key="4">
    <source>
        <dbReference type="Proteomes" id="UP000291116"/>
    </source>
</evidence>
<dbReference type="EMBL" id="CAACVS010000529">
    <property type="protein sequence ID" value="VEU43187.1"/>
    <property type="molecule type" value="Genomic_DNA"/>
</dbReference>
<dbReference type="Gene3D" id="1.10.510.10">
    <property type="entry name" value="Transferase(Phosphotransferase) domain 1"/>
    <property type="match status" value="1"/>
</dbReference>
<evidence type="ECO:0000259" key="2">
    <source>
        <dbReference type="PROSITE" id="PS50011"/>
    </source>
</evidence>
<feature type="compositionally biased region" description="Polar residues" evidence="1">
    <location>
        <begin position="456"/>
        <end position="470"/>
    </location>
</feature>
<dbReference type="SMART" id="SM00220">
    <property type="entry name" value="S_TKc"/>
    <property type="match status" value="1"/>
</dbReference>
<reference evidence="3 4" key="1">
    <citation type="submission" date="2019-01" db="EMBL/GenBank/DDBJ databases">
        <authorList>
            <person name="Ferrante I. M."/>
        </authorList>
    </citation>
    <scope>NUCLEOTIDE SEQUENCE [LARGE SCALE GENOMIC DNA]</scope>
    <source>
        <strain evidence="3 4">B856</strain>
    </source>
</reference>
<dbReference type="PANTHER" id="PTHR44329">
    <property type="entry name" value="SERINE/THREONINE-PROTEIN KINASE TNNI3K-RELATED"/>
    <property type="match status" value="1"/>
</dbReference>
<dbReference type="InterPro" id="IPR011009">
    <property type="entry name" value="Kinase-like_dom_sf"/>
</dbReference>
<gene>
    <name evidence="3" type="ORF">PSNMU_V1.4_AUG-EV-PASAV3_0101980</name>
</gene>
<evidence type="ECO:0000313" key="3">
    <source>
        <dbReference type="EMBL" id="VEU43187.1"/>
    </source>
</evidence>
<dbReference type="GO" id="GO:0004674">
    <property type="term" value="F:protein serine/threonine kinase activity"/>
    <property type="evidence" value="ECO:0007669"/>
    <property type="project" value="TreeGrafter"/>
</dbReference>
<dbReference type="Proteomes" id="UP000291116">
    <property type="component" value="Unassembled WGS sequence"/>
</dbReference>
<dbReference type="InterPro" id="IPR051681">
    <property type="entry name" value="Ser/Thr_Kinases-Pseudokinases"/>
</dbReference>
<dbReference type="Gene3D" id="3.30.200.20">
    <property type="entry name" value="Phosphorylase Kinase, domain 1"/>
    <property type="match status" value="1"/>
</dbReference>
<dbReference type="InterPro" id="IPR000719">
    <property type="entry name" value="Prot_kinase_dom"/>
</dbReference>
<proteinExistence type="predicted"/>
<dbReference type="Pfam" id="PF00069">
    <property type="entry name" value="Pkinase"/>
    <property type="match status" value="1"/>
</dbReference>
<evidence type="ECO:0000256" key="1">
    <source>
        <dbReference type="SAM" id="MobiDB-lite"/>
    </source>
</evidence>
<accession>A0A448ZMC4</accession>
<dbReference type="PROSITE" id="PS50011">
    <property type="entry name" value="PROTEIN_KINASE_DOM"/>
    <property type="match status" value="1"/>
</dbReference>
<name>A0A448ZMC4_9STRA</name>